<keyword evidence="7" id="KW-1185">Reference proteome</keyword>
<evidence type="ECO:0000256" key="2">
    <source>
        <dbReference type="SAM" id="MobiDB-lite"/>
    </source>
</evidence>
<reference evidence="6 7" key="1">
    <citation type="journal article" date="2014" name="Int. J. Syst. Evol. Microbiol.">
        <title>Complete genome sequence of Corynebacterium casei LMG S-19264T (=DSM 44701T), isolated from a smear-ripened cheese.</title>
        <authorList>
            <consortium name="US DOE Joint Genome Institute (JGI-PGF)"/>
            <person name="Walter F."/>
            <person name="Albersmeier A."/>
            <person name="Kalinowski J."/>
            <person name="Ruckert C."/>
        </authorList>
    </citation>
    <scope>NUCLEOTIDE SEQUENCE [LARGE SCALE GENOMIC DNA]</scope>
    <source>
        <strain evidence="6 7">CGMCC 1.15295</strain>
    </source>
</reference>
<organism evidence="6 7">
    <name type="scientific">Aquaticitalea lipolytica</name>
    <dbReference type="NCBI Taxonomy" id="1247562"/>
    <lineage>
        <taxon>Bacteria</taxon>
        <taxon>Pseudomonadati</taxon>
        <taxon>Bacteroidota</taxon>
        <taxon>Flavobacteriia</taxon>
        <taxon>Flavobacteriales</taxon>
        <taxon>Flavobacteriaceae</taxon>
        <taxon>Aquaticitalea</taxon>
    </lineage>
</organism>
<feature type="region of interest" description="Disordered" evidence="2">
    <location>
        <begin position="363"/>
        <end position="418"/>
    </location>
</feature>
<dbReference type="InterPro" id="IPR012938">
    <property type="entry name" value="Glc/Sorbosone_DH"/>
</dbReference>
<dbReference type="Pfam" id="PF18962">
    <property type="entry name" value="Por_Secre_tail"/>
    <property type="match status" value="1"/>
</dbReference>
<dbReference type="Pfam" id="PF07995">
    <property type="entry name" value="GSDH"/>
    <property type="match status" value="1"/>
</dbReference>
<dbReference type="InterPro" id="IPR011041">
    <property type="entry name" value="Quinoprot_gluc/sorb_DH_b-prop"/>
</dbReference>
<keyword evidence="1 3" id="KW-0732">Signal</keyword>
<protein>
    <recommendedName>
        <fullName evidence="8">T9SS type A sorting domain-containing protein</fullName>
    </recommendedName>
</protein>
<evidence type="ECO:0000259" key="4">
    <source>
        <dbReference type="Pfam" id="PF07995"/>
    </source>
</evidence>
<dbReference type="PANTHER" id="PTHR19328">
    <property type="entry name" value="HEDGEHOG-INTERACTING PROTEIN"/>
    <property type="match status" value="1"/>
</dbReference>
<dbReference type="Proteomes" id="UP000598120">
    <property type="component" value="Unassembled WGS sequence"/>
</dbReference>
<dbReference type="InterPro" id="IPR026444">
    <property type="entry name" value="Secre_tail"/>
</dbReference>
<dbReference type="RefSeq" id="WP_188604391.1">
    <property type="nucleotide sequence ID" value="NZ_BMIC01000001.1"/>
</dbReference>
<dbReference type="SUPFAM" id="SSF50952">
    <property type="entry name" value="Soluble quinoprotein glucose dehydrogenase"/>
    <property type="match status" value="1"/>
</dbReference>
<accession>A0A8J2XIA0</accession>
<feature type="signal peptide" evidence="3">
    <location>
        <begin position="1"/>
        <end position="19"/>
    </location>
</feature>
<evidence type="ECO:0000256" key="1">
    <source>
        <dbReference type="ARBA" id="ARBA00022729"/>
    </source>
</evidence>
<evidence type="ECO:0000256" key="3">
    <source>
        <dbReference type="SAM" id="SignalP"/>
    </source>
</evidence>
<name>A0A8J2XIA0_9FLAO</name>
<gene>
    <name evidence="6" type="ORF">GCM10011531_01080</name>
</gene>
<feature type="domain" description="Secretion system C-terminal sorting" evidence="5">
    <location>
        <begin position="526"/>
        <end position="593"/>
    </location>
</feature>
<feature type="domain" description="Glucose/Sorbosone dehydrogenase" evidence="4">
    <location>
        <begin position="35"/>
        <end position="333"/>
    </location>
</feature>
<sequence>MNRLYISFFFGLFFCLTFAQLPEDYSSTTLPETFASPMGTIFSSDGSKMFVWTNAGQIFLFNWNGTQYVMQANAVLDISDEVSSYRDFGLLSICLDPNFNTNGLIYLFYTVDRHHLLYYGTANYNPNTNDYYKASISRLTRYKLNHLQSPMTTDYSTRTILLGESITTGIPITHESHAGGTIMFGSDGTLLLTTGDNASYSTTDTGSISHTYYQQAINDGMMRPEENVGAFRSQMINSFCGKLLRLDPNTGDGIPSNPFYDSNSPRSPKSRMYAMGFRNPFRAAIKPNSGSTNPADANPGIIFVVDVGWQTWEDLHIIDKPGLNAGWPLYEGQTTLNSYYNSGITNPDEGNQLFKNLCNQPTSFNDDTNPANRRFTHSRPSITWKHGGSVETRVPWFSGTTPTNPRIGANGSPTTGSEFRGNAGIAGTYITGTGFGAAMEHKFMFTDYARNWVGVATLNTSNTPWISHTSTFAPINYGTGIVHMAQNPIDGSIYYTNIFDGTIKYFSFYDDTLGINESNLSSINFYPNPIENQLNISGIHEEFKLDIYNISGQLLFSNEYDNRKSIPIKLNSGLYIAKLSFSSGKAVTRKIVVK</sequence>
<evidence type="ECO:0000313" key="7">
    <source>
        <dbReference type="Proteomes" id="UP000598120"/>
    </source>
</evidence>
<feature type="chain" id="PRO_5035231635" description="T9SS type A sorting domain-containing protein" evidence="3">
    <location>
        <begin position="20"/>
        <end position="594"/>
    </location>
</feature>
<evidence type="ECO:0008006" key="8">
    <source>
        <dbReference type="Google" id="ProtNLM"/>
    </source>
</evidence>
<dbReference type="AlphaFoldDB" id="A0A8J2XIA0"/>
<proteinExistence type="predicted"/>
<dbReference type="EMBL" id="BMIC01000001">
    <property type="protein sequence ID" value="GFZ76116.1"/>
    <property type="molecule type" value="Genomic_DNA"/>
</dbReference>
<dbReference type="InterPro" id="IPR011042">
    <property type="entry name" value="6-blade_b-propeller_TolB-like"/>
</dbReference>
<comment type="caution">
    <text evidence="6">The sequence shown here is derived from an EMBL/GenBank/DDBJ whole genome shotgun (WGS) entry which is preliminary data.</text>
</comment>
<evidence type="ECO:0000313" key="6">
    <source>
        <dbReference type="EMBL" id="GFZ76116.1"/>
    </source>
</evidence>
<dbReference type="Gene3D" id="2.120.10.30">
    <property type="entry name" value="TolB, C-terminal domain"/>
    <property type="match status" value="1"/>
</dbReference>
<evidence type="ECO:0000259" key="5">
    <source>
        <dbReference type="Pfam" id="PF18962"/>
    </source>
</evidence>
<dbReference type="NCBIfam" id="TIGR04183">
    <property type="entry name" value="Por_Secre_tail"/>
    <property type="match status" value="1"/>
</dbReference>
<dbReference type="PANTHER" id="PTHR19328:SF13">
    <property type="entry name" value="HIPL1 PROTEIN"/>
    <property type="match status" value="1"/>
</dbReference>